<dbReference type="InterPro" id="IPR012349">
    <property type="entry name" value="Split_barrel_FMN-bd"/>
</dbReference>
<accession>A0A1I3IUU3</accession>
<evidence type="ECO:0000313" key="3">
    <source>
        <dbReference type="Proteomes" id="UP000198670"/>
    </source>
</evidence>
<organism evidence="2 3">
    <name type="scientific">Parapedobacter indicus</name>
    <dbReference type="NCBI Taxonomy" id="1477437"/>
    <lineage>
        <taxon>Bacteria</taxon>
        <taxon>Pseudomonadati</taxon>
        <taxon>Bacteroidota</taxon>
        <taxon>Sphingobacteriia</taxon>
        <taxon>Sphingobacteriales</taxon>
        <taxon>Sphingobacteriaceae</taxon>
        <taxon>Parapedobacter</taxon>
    </lineage>
</organism>
<gene>
    <name evidence="2" type="ORF">SAMN05444682_104223</name>
</gene>
<dbReference type="InterPro" id="IPR011576">
    <property type="entry name" value="Pyridox_Oxase_N"/>
</dbReference>
<keyword evidence="3" id="KW-1185">Reference proteome</keyword>
<dbReference type="AlphaFoldDB" id="A0A1I3IUU3"/>
<reference evidence="2 3" key="1">
    <citation type="submission" date="2016-10" db="EMBL/GenBank/DDBJ databases">
        <authorList>
            <person name="de Groot N.N."/>
        </authorList>
    </citation>
    <scope>NUCLEOTIDE SEQUENCE [LARGE SCALE GENOMIC DNA]</scope>
    <source>
        <strain evidence="2 3">RK1</strain>
    </source>
</reference>
<evidence type="ECO:0000313" key="2">
    <source>
        <dbReference type="EMBL" id="SFI51712.1"/>
    </source>
</evidence>
<dbReference type="PANTHER" id="PTHR40660:SF1">
    <property type="entry name" value="5'-PHOSPHATE OXIDASE PUTATIVE DOMAIN-CONTAINING PROTEIN-RELATED"/>
    <property type="match status" value="1"/>
</dbReference>
<dbReference type="Proteomes" id="UP000198670">
    <property type="component" value="Unassembled WGS sequence"/>
</dbReference>
<dbReference type="STRING" id="1477437.SAMN05444682_104223"/>
<dbReference type="Pfam" id="PF01243">
    <property type="entry name" value="PNPOx_N"/>
    <property type="match status" value="1"/>
</dbReference>
<protein>
    <recommendedName>
        <fullName evidence="1">Pyridoxamine 5'-phosphate oxidase N-terminal domain-containing protein</fullName>
    </recommendedName>
</protein>
<dbReference type="SUPFAM" id="SSF50475">
    <property type="entry name" value="FMN-binding split barrel"/>
    <property type="match status" value="1"/>
</dbReference>
<sequence length="158" mass="17511">MEIGLEKMDNRIKDCIDKSVLCWLATVDGDHAPNVSPKEVFAFYNEKTLLIANIASPGSVRNIRNNPNVCVSLVDIFVQKGYKLKGTAKIINNSDASFPDKVKFLTELFTDAFPINEVIEITVVKAAPILAPSYLFFPDTTESKQIENAMGAYGVRPR</sequence>
<evidence type="ECO:0000259" key="1">
    <source>
        <dbReference type="Pfam" id="PF01243"/>
    </source>
</evidence>
<dbReference type="EMBL" id="FOQO01000004">
    <property type="protein sequence ID" value="SFI51712.1"/>
    <property type="molecule type" value="Genomic_DNA"/>
</dbReference>
<feature type="domain" description="Pyridoxamine 5'-phosphate oxidase N-terminal" evidence="1">
    <location>
        <begin position="9"/>
        <end position="97"/>
    </location>
</feature>
<dbReference type="PANTHER" id="PTHR40660">
    <property type="entry name" value="5'-PHOSPHATE OXIDASE PUTATIVE DOMAIN-CONTAINING PROTEIN-RELATED"/>
    <property type="match status" value="1"/>
</dbReference>
<proteinExistence type="predicted"/>
<dbReference type="Gene3D" id="2.30.110.10">
    <property type="entry name" value="Electron Transport, Fmn-binding Protein, Chain A"/>
    <property type="match status" value="1"/>
</dbReference>
<name>A0A1I3IUU3_9SPHI</name>